<evidence type="ECO:0000313" key="2">
    <source>
        <dbReference type="EMBL" id="PBC27907.1"/>
    </source>
</evidence>
<dbReference type="InterPro" id="IPR010562">
    <property type="entry name" value="Haemolymph_juvenile_hormone-bd"/>
</dbReference>
<evidence type="ECO:0000313" key="3">
    <source>
        <dbReference type="Proteomes" id="UP000242457"/>
    </source>
</evidence>
<dbReference type="PANTHER" id="PTHR11008">
    <property type="entry name" value="PROTEIN TAKEOUT-LIKE PROTEIN"/>
    <property type="match status" value="1"/>
</dbReference>
<feature type="chain" id="PRO_5013014325" evidence="1">
    <location>
        <begin position="20"/>
        <end position="375"/>
    </location>
</feature>
<proteinExistence type="predicted"/>
<feature type="signal peptide" evidence="1">
    <location>
        <begin position="1"/>
        <end position="19"/>
    </location>
</feature>
<dbReference type="Proteomes" id="UP000242457">
    <property type="component" value="Unassembled WGS sequence"/>
</dbReference>
<reference evidence="2 3" key="1">
    <citation type="submission" date="2014-07" db="EMBL/GenBank/DDBJ databases">
        <title>Genomic and transcriptomic analysis on Apis cerana provide comprehensive insights into honey bee biology.</title>
        <authorList>
            <person name="Diao Q."/>
            <person name="Sun L."/>
            <person name="Zheng H."/>
            <person name="Zheng H."/>
            <person name="Xu S."/>
            <person name="Wang S."/>
            <person name="Zeng Z."/>
            <person name="Hu F."/>
            <person name="Su S."/>
            <person name="Wu J."/>
        </authorList>
    </citation>
    <scope>NUCLEOTIDE SEQUENCE [LARGE SCALE GENOMIC DNA]</scope>
    <source>
        <tissue evidence="2">Pupae without intestine</tissue>
    </source>
</reference>
<protein>
    <submittedName>
        <fullName evidence="2">Circadian clock-controlled protein</fullName>
    </submittedName>
</protein>
<organism evidence="2 3">
    <name type="scientific">Apis cerana cerana</name>
    <name type="common">Oriental honeybee</name>
    <dbReference type="NCBI Taxonomy" id="94128"/>
    <lineage>
        <taxon>Eukaryota</taxon>
        <taxon>Metazoa</taxon>
        <taxon>Ecdysozoa</taxon>
        <taxon>Arthropoda</taxon>
        <taxon>Hexapoda</taxon>
        <taxon>Insecta</taxon>
        <taxon>Pterygota</taxon>
        <taxon>Neoptera</taxon>
        <taxon>Endopterygota</taxon>
        <taxon>Hymenoptera</taxon>
        <taxon>Apocrita</taxon>
        <taxon>Aculeata</taxon>
        <taxon>Apoidea</taxon>
        <taxon>Anthophila</taxon>
        <taxon>Apidae</taxon>
        <taxon>Apis</taxon>
    </lineage>
</organism>
<dbReference type="AlphaFoldDB" id="A0A2A3E832"/>
<dbReference type="EMBL" id="KZ288331">
    <property type="protein sequence ID" value="PBC27907.1"/>
    <property type="molecule type" value="Genomic_DNA"/>
</dbReference>
<name>A0A2A3E832_APICC</name>
<dbReference type="PANTHER" id="PTHR11008:SF18">
    <property type="entry name" value="BCDNA.GH05536-RELATED"/>
    <property type="match status" value="1"/>
</dbReference>
<accession>A0A2A3E832</accession>
<gene>
    <name evidence="2" type="ORF">APICC_02566</name>
</gene>
<dbReference type="GO" id="GO:0005615">
    <property type="term" value="C:extracellular space"/>
    <property type="evidence" value="ECO:0007669"/>
    <property type="project" value="TreeGrafter"/>
</dbReference>
<dbReference type="STRING" id="94128.A0A2A3E832"/>
<dbReference type="Pfam" id="PF06585">
    <property type="entry name" value="JHBP"/>
    <property type="match status" value="1"/>
</dbReference>
<dbReference type="Gene3D" id="3.15.10.30">
    <property type="entry name" value="Haemolymph juvenile hormone binding protein"/>
    <property type="match status" value="2"/>
</dbReference>
<sequence length="375" mass="43205">MSFQAVVVVALCAATLVVGDYQLPATVKTCKRDSDDFSSCLRLAIQEAWPTFVPGLPEFDIPSLDPYYTESYSMEHESGQLRGKISIADVRLYGLAKSRFLSVKPEMDGDFFRLEIDVEIPKLLIDGDYKAEGSLATFKIGGKGFFNISMENVRTTWDISGHVVNDRWVVEHFKTVPTISSMKIWFSDLFNGNEELKDHFKDCHPNVSDFDECIQRALNEIRPYFKTGVSKYGAHIPFEPFFIKKARTSRGTPNFGFVITMNNIEEVGWDLSKVTKFTSDLKNYKVVYTQNFPDKRLKGAYEFKGSTLNFTMNNRGTFMLQLCKRFRSNDHGYRETRSKGLCESGDKLGQRHEVTHHEFVLRHQIHREYCRHRDK</sequence>
<keyword evidence="1" id="KW-0732">Signal</keyword>
<dbReference type="OrthoDB" id="8196554at2759"/>
<keyword evidence="3" id="KW-1185">Reference proteome</keyword>
<evidence type="ECO:0000256" key="1">
    <source>
        <dbReference type="SAM" id="SignalP"/>
    </source>
</evidence>
<dbReference type="SMART" id="SM00700">
    <property type="entry name" value="JHBP"/>
    <property type="match status" value="1"/>
</dbReference>
<dbReference type="InterPro" id="IPR038606">
    <property type="entry name" value="To_sf"/>
</dbReference>